<comment type="caution">
    <text evidence="4">The sequence shown here is derived from an EMBL/GenBank/DDBJ whole genome shotgun (WGS) entry which is preliminary data.</text>
</comment>
<feature type="chain" id="PRO_5016744831" evidence="2">
    <location>
        <begin position="17"/>
        <end position="312"/>
    </location>
</feature>
<dbReference type="InterPro" id="IPR029010">
    <property type="entry name" value="ThuA-like"/>
</dbReference>
<organism evidence="4 5">
    <name type="scientific">Sphingomonas aracearum</name>
    <dbReference type="NCBI Taxonomy" id="2283317"/>
    <lineage>
        <taxon>Bacteria</taxon>
        <taxon>Pseudomonadati</taxon>
        <taxon>Pseudomonadota</taxon>
        <taxon>Alphaproteobacteria</taxon>
        <taxon>Sphingomonadales</taxon>
        <taxon>Sphingomonadaceae</taxon>
        <taxon>Sphingomonas</taxon>
    </lineage>
</organism>
<feature type="region of interest" description="Disordered" evidence="1">
    <location>
        <begin position="268"/>
        <end position="312"/>
    </location>
</feature>
<evidence type="ECO:0000313" key="5">
    <source>
        <dbReference type="Proteomes" id="UP000253918"/>
    </source>
</evidence>
<protein>
    <submittedName>
        <fullName evidence="4">ThuA domain-containing protein</fullName>
    </submittedName>
</protein>
<reference evidence="4 5" key="1">
    <citation type="submission" date="2018-07" db="EMBL/GenBank/DDBJ databases">
        <title>a novel species of Sphingomonas isolated from the rhizosphere soil of Araceae plant.</title>
        <authorList>
            <person name="Zhiyong W."/>
            <person name="Qinglan Z."/>
            <person name="Zhiwei F."/>
            <person name="Ding X."/>
            <person name="Gejiao W."/>
            <person name="Shixue Z."/>
        </authorList>
    </citation>
    <scope>NUCLEOTIDE SEQUENCE [LARGE SCALE GENOMIC DNA]</scope>
    <source>
        <strain evidence="4 5">WZY 27</strain>
    </source>
</reference>
<dbReference type="AlphaFoldDB" id="A0A369VV86"/>
<dbReference type="Gene3D" id="3.40.50.880">
    <property type="match status" value="1"/>
</dbReference>
<keyword evidence="5" id="KW-1185">Reference proteome</keyword>
<evidence type="ECO:0000259" key="3">
    <source>
        <dbReference type="Pfam" id="PF06283"/>
    </source>
</evidence>
<accession>A0A369VV86</accession>
<feature type="signal peptide" evidence="2">
    <location>
        <begin position="1"/>
        <end position="16"/>
    </location>
</feature>
<dbReference type="Proteomes" id="UP000253918">
    <property type="component" value="Unassembled WGS sequence"/>
</dbReference>
<gene>
    <name evidence="4" type="ORF">DVW87_15625</name>
</gene>
<dbReference type="PANTHER" id="PTHR40469">
    <property type="entry name" value="SECRETED GLYCOSYL HYDROLASE"/>
    <property type="match status" value="1"/>
</dbReference>
<dbReference type="Pfam" id="PF06283">
    <property type="entry name" value="ThuA"/>
    <property type="match status" value="1"/>
</dbReference>
<keyword evidence="2" id="KW-0732">Signal</keyword>
<evidence type="ECO:0000256" key="2">
    <source>
        <dbReference type="SAM" id="SignalP"/>
    </source>
</evidence>
<dbReference type="SUPFAM" id="SSF52317">
    <property type="entry name" value="Class I glutamine amidotransferase-like"/>
    <property type="match status" value="1"/>
</dbReference>
<proteinExistence type="predicted"/>
<evidence type="ECO:0000313" key="4">
    <source>
        <dbReference type="EMBL" id="RDE04982.1"/>
    </source>
</evidence>
<name>A0A369VV86_9SPHN</name>
<dbReference type="PANTHER" id="PTHR40469:SF2">
    <property type="entry name" value="GALACTOSE-BINDING DOMAIN-LIKE SUPERFAMILY PROTEIN"/>
    <property type="match status" value="1"/>
</dbReference>
<dbReference type="OrthoDB" id="109511at2"/>
<feature type="domain" description="ThuA-like" evidence="3">
    <location>
        <begin position="42"/>
        <end position="261"/>
    </location>
</feature>
<sequence>MRKLLALVALLTMAQAAPDPHLPTPTYDVVAPVLPEGLHNAVLIVSKTNGWRHIEHLPHSNAVLADIARSLGRKSLVTENAAIFNDAQLRRFSVVVLNSTSGDFLTARQRAAFARFVARGGGVVALHAAGDNSHTDPWYTATIIGTRFLGHPGGPDQFQSARIFVDRPNHPAMAGVQLPWAPTDEWYSFDASPAVRGMTVLARIDEASYRLGAKLAMGTHPVIWINPAAKGRVFYSALGHSPEAYDDPNYRRILANAIRWAGRAPADRASVGADCPGQPGSTGSRDCHGPALPLRDVGGEPAPAAASGTSKG</sequence>
<dbReference type="EMBL" id="QQNB01000003">
    <property type="protein sequence ID" value="RDE04982.1"/>
    <property type="molecule type" value="Genomic_DNA"/>
</dbReference>
<evidence type="ECO:0000256" key="1">
    <source>
        <dbReference type="SAM" id="MobiDB-lite"/>
    </source>
</evidence>
<dbReference type="InterPro" id="IPR029062">
    <property type="entry name" value="Class_I_gatase-like"/>
</dbReference>